<name>A0A0S2I376_9BACT</name>
<dbReference type="STRING" id="1307839.L21SP5_03258"/>
<dbReference type="EC" id="3.4.21.50" evidence="2"/>
<dbReference type="EMBL" id="CP013118">
    <property type="protein sequence ID" value="ALO16872.1"/>
    <property type="molecule type" value="Genomic_DNA"/>
</dbReference>
<reference evidence="2 3" key="1">
    <citation type="submission" date="2015-11" db="EMBL/GenBank/DDBJ databases">
        <title>Description and complete genome sequence of a novel strain predominating in hypersaline microbial mats and representing a new family of the Bacteriodetes phylum.</title>
        <authorList>
            <person name="Spring S."/>
            <person name="Bunk B."/>
            <person name="Sproer C."/>
            <person name="Klenk H.-P."/>
        </authorList>
    </citation>
    <scope>NUCLEOTIDE SEQUENCE [LARGE SCALE GENOMIC DNA]</scope>
    <source>
        <strain evidence="2 3">L21-Spi-D4</strain>
    </source>
</reference>
<dbReference type="PANTHER" id="PTHR36234">
    <property type="entry name" value="LYSYL ENDOPEPTIDASE"/>
    <property type="match status" value="1"/>
</dbReference>
<sequence length="523" mass="58966">MILKPHNIFIRSLILLLLFISTNISGQVSSILRNNDNPGKSFVIDQYQIDLPKDKRQIVQEGPAYQFAVPLEINHPVALEATPGNGDDQFHYLLKVGARGAYALNFTLKGLIKGDAVAVYVKSLKTGKLHGPFDPVNNSYDLTAFPVFFSNEVIVEIITDEKLDKGTTLLHRVGVTYDSKYIQGSGDCNVDINCEEGMPWQEVKNAVARIMYDNGWLCSGTLINNTRNDSTPYFLTANHCIDNDYSAANMVFYFKYESLYCDGPEEDYPELNEFTLSGATLKATKYDSEGKLDFTLLEISEQVPASYEPYFAGWNATENAPGETVGIHHPKGDVKKICIDYDSPVTAHFAEYDLYSFWRIMRWDVGVTEGGSSGSGLFNANFQLVGTLTGGEADCENPINDYYLKFSKAFDKYPDSTQQLKYWLSAEQDVSYWYGWPLEDEDVADEYRIGPNPVERDLTVFNQNLNGNVAVKLWDIAGNLVWEQIYLDVSRMVIIEIPTYLDGLHIIEVKTKNKIIKKKLIIN</sequence>
<dbReference type="InterPro" id="IPR009003">
    <property type="entry name" value="Peptidase_S1_PA"/>
</dbReference>
<evidence type="ECO:0000259" key="1">
    <source>
        <dbReference type="Pfam" id="PF18962"/>
    </source>
</evidence>
<evidence type="ECO:0000313" key="3">
    <source>
        <dbReference type="Proteomes" id="UP000064893"/>
    </source>
</evidence>
<dbReference type="AlphaFoldDB" id="A0A0S2I376"/>
<dbReference type="InterPro" id="IPR026444">
    <property type="entry name" value="Secre_tail"/>
</dbReference>
<dbReference type="InterPro" id="IPR043504">
    <property type="entry name" value="Peptidase_S1_PA_chymotrypsin"/>
</dbReference>
<protein>
    <submittedName>
        <fullName evidence="2">Lysyl endopeptidase</fullName>
        <ecNumber evidence="2">3.4.21.50</ecNumber>
    </submittedName>
</protein>
<dbReference type="Proteomes" id="UP000064893">
    <property type="component" value="Chromosome"/>
</dbReference>
<dbReference type="Pfam" id="PF13365">
    <property type="entry name" value="Trypsin_2"/>
    <property type="match status" value="1"/>
</dbReference>
<gene>
    <name evidence="2" type="ORF">L21SP5_03258</name>
</gene>
<proteinExistence type="predicted"/>
<organism evidence="2 3">
    <name type="scientific">Salinivirga cyanobacteriivorans</name>
    <dbReference type="NCBI Taxonomy" id="1307839"/>
    <lineage>
        <taxon>Bacteria</taxon>
        <taxon>Pseudomonadati</taxon>
        <taxon>Bacteroidota</taxon>
        <taxon>Bacteroidia</taxon>
        <taxon>Bacteroidales</taxon>
        <taxon>Salinivirgaceae</taxon>
        <taxon>Salinivirga</taxon>
    </lineage>
</organism>
<accession>A0A0S2I376</accession>
<dbReference type="PATRIC" id="fig|1307839.3.peg.3426"/>
<dbReference type="Gene3D" id="2.40.10.10">
    <property type="entry name" value="Trypsin-like serine proteases"/>
    <property type="match status" value="2"/>
</dbReference>
<dbReference type="Pfam" id="PF18962">
    <property type="entry name" value="Por_Secre_tail"/>
    <property type="match status" value="1"/>
</dbReference>
<dbReference type="PANTHER" id="PTHR36234:SF5">
    <property type="entry name" value="LYSYL ENDOPEPTIDASE"/>
    <property type="match status" value="1"/>
</dbReference>
<dbReference type="NCBIfam" id="TIGR04183">
    <property type="entry name" value="Por_Secre_tail"/>
    <property type="match status" value="1"/>
</dbReference>
<dbReference type="OrthoDB" id="9342482at2"/>
<dbReference type="GO" id="GO:0016787">
    <property type="term" value="F:hydrolase activity"/>
    <property type="evidence" value="ECO:0007669"/>
    <property type="project" value="UniProtKB-KW"/>
</dbReference>
<keyword evidence="2" id="KW-0378">Hydrolase</keyword>
<keyword evidence="3" id="KW-1185">Reference proteome</keyword>
<feature type="domain" description="Secretion system C-terminal sorting" evidence="1">
    <location>
        <begin position="451"/>
        <end position="522"/>
    </location>
</feature>
<dbReference type="SUPFAM" id="SSF50494">
    <property type="entry name" value="Trypsin-like serine proteases"/>
    <property type="match status" value="1"/>
</dbReference>
<evidence type="ECO:0000313" key="2">
    <source>
        <dbReference type="EMBL" id="ALO16872.1"/>
    </source>
</evidence>
<dbReference type="RefSeq" id="WP_057954218.1">
    <property type="nucleotide sequence ID" value="NZ_CP013118.1"/>
</dbReference>
<dbReference type="KEGG" id="blq:L21SP5_03258"/>